<organism evidence="1 2">
    <name type="scientific">Rheinheimera lutimaris</name>
    <dbReference type="NCBI Taxonomy" id="2740584"/>
    <lineage>
        <taxon>Bacteria</taxon>
        <taxon>Pseudomonadati</taxon>
        <taxon>Pseudomonadota</taxon>
        <taxon>Gammaproteobacteria</taxon>
        <taxon>Chromatiales</taxon>
        <taxon>Chromatiaceae</taxon>
        <taxon>Rheinheimera</taxon>
    </lineage>
</organism>
<accession>A0A7Y5EIW5</accession>
<comment type="caution">
    <text evidence="1">The sequence shown here is derived from an EMBL/GenBank/DDBJ whole genome shotgun (WGS) entry which is preliminary data.</text>
</comment>
<evidence type="ECO:0000313" key="2">
    <source>
        <dbReference type="Proteomes" id="UP000523161"/>
    </source>
</evidence>
<name>A0A7Y5EIW5_9GAMM</name>
<reference evidence="1 2" key="1">
    <citation type="submission" date="2020-06" db="EMBL/GenBank/DDBJ databases">
        <title>Rheinheimera sp. nov., a marine bacterium isolated from coastal.</title>
        <authorList>
            <person name="Yu Q."/>
            <person name="Qi Y."/>
            <person name="Pu J."/>
        </authorList>
    </citation>
    <scope>NUCLEOTIDE SEQUENCE [LARGE SCALE GENOMIC DNA]</scope>
    <source>
        <strain evidence="1 2">YQF-2</strain>
    </source>
</reference>
<evidence type="ECO:0000313" key="1">
    <source>
        <dbReference type="EMBL" id="NRQ42766.1"/>
    </source>
</evidence>
<proteinExistence type="predicted"/>
<gene>
    <name evidence="1" type="ORF">HRH59_09410</name>
</gene>
<keyword evidence="2" id="KW-1185">Reference proteome</keyword>
<dbReference type="Proteomes" id="UP000523161">
    <property type="component" value="Unassembled WGS sequence"/>
</dbReference>
<sequence>MSAVKQSHIQQQRFFFQQQKTVDLTQQERQALSLVWTDNSDATQNKASRRDSDTSYCAVLGYN</sequence>
<protein>
    <submittedName>
        <fullName evidence="1">Uncharacterized protein</fullName>
    </submittedName>
</protein>
<dbReference type="AlphaFoldDB" id="A0A7Y5EIW5"/>
<dbReference type="RefSeq" id="WP_173501009.1">
    <property type="nucleotide sequence ID" value="NZ_JABSOD010000007.1"/>
</dbReference>
<dbReference type="EMBL" id="JABSOD010000007">
    <property type="protein sequence ID" value="NRQ42766.1"/>
    <property type="molecule type" value="Genomic_DNA"/>
</dbReference>